<dbReference type="PANTHER" id="PTHR22950">
    <property type="entry name" value="AMINO ACID TRANSPORTER"/>
    <property type="match status" value="1"/>
</dbReference>
<comment type="subcellular location">
    <subcellularLocation>
        <location evidence="1">Membrane</location>
        <topology evidence="1">Multi-pass membrane protein</topology>
    </subcellularLocation>
</comment>
<keyword evidence="2 5" id="KW-0812">Transmembrane</keyword>
<dbReference type="GO" id="GO:0016020">
    <property type="term" value="C:membrane"/>
    <property type="evidence" value="ECO:0007669"/>
    <property type="project" value="UniProtKB-SubCell"/>
</dbReference>
<keyword evidence="8" id="KW-1185">Reference proteome</keyword>
<dbReference type="AlphaFoldDB" id="D8M9Y9"/>
<feature type="transmembrane region" description="Helical" evidence="5">
    <location>
        <begin position="157"/>
        <end position="175"/>
    </location>
</feature>
<evidence type="ECO:0000313" key="7">
    <source>
        <dbReference type="EMBL" id="CBK24878.2"/>
    </source>
</evidence>
<feature type="transmembrane region" description="Helical" evidence="5">
    <location>
        <begin position="128"/>
        <end position="145"/>
    </location>
</feature>
<dbReference type="InterPro" id="IPR013057">
    <property type="entry name" value="AA_transpt_TM"/>
</dbReference>
<keyword evidence="3 5" id="KW-1133">Transmembrane helix</keyword>
<dbReference type="OrthoDB" id="191198at2759"/>
<keyword evidence="4 5" id="KW-0472">Membrane</keyword>
<feature type="domain" description="Amino acid transporter transmembrane" evidence="6">
    <location>
        <begin position="2"/>
        <end position="343"/>
    </location>
</feature>
<feature type="transmembrane region" description="Helical" evidence="5">
    <location>
        <begin position="270"/>
        <end position="296"/>
    </location>
</feature>
<accession>D8M9Y9</accession>
<organism evidence="7">
    <name type="scientific">Blastocystis hominis</name>
    <dbReference type="NCBI Taxonomy" id="12968"/>
    <lineage>
        <taxon>Eukaryota</taxon>
        <taxon>Sar</taxon>
        <taxon>Stramenopiles</taxon>
        <taxon>Bigyra</taxon>
        <taxon>Opalozoa</taxon>
        <taxon>Opalinata</taxon>
        <taxon>Blastocystidae</taxon>
        <taxon>Blastocystis</taxon>
    </lineage>
</organism>
<name>D8M9Y9_BLAHO</name>
<dbReference type="EMBL" id="FN668689">
    <property type="protein sequence ID" value="CBK24878.2"/>
    <property type="molecule type" value="Genomic_DNA"/>
</dbReference>
<feature type="transmembrane region" description="Helical" evidence="5">
    <location>
        <begin position="195"/>
        <end position="214"/>
    </location>
</feature>
<reference evidence="7" key="1">
    <citation type="submission" date="2010-02" db="EMBL/GenBank/DDBJ databases">
        <title>Sequencing and annotation of the Blastocystis hominis genome.</title>
        <authorList>
            <person name="Wincker P."/>
        </authorList>
    </citation>
    <scope>NUCLEOTIDE SEQUENCE</scope>
    <source>
        <strain evidence="7">Singapore isolate B</strain>
    </source>
</reference>
<feature type="transmembrane region" description="Helical" evidence="5">
    <location>
        <begin position="317"/>
        <end position="334"/>
    </location>
</feature>
<proteinExistence type="predicted"/>
<protein>
    <recommendedName>
        <fullName evidence="6">Amino acid transporter transmembrane domain-containing protein</fullName>
    </recommendedName>
</protein>
<feature type="transmembrane region" description="Helical" evidence="5">
    <location>
        <begin position="84"/>
        <end position="108"/>
    </location>
</feature>
<dbReference type="Gene3D" id="1.20.1740.10">
    <property type="entry name" value="Amino acid/polyamine transporter I"/>
    <property type="match status" value="1"/>
</dbReference>
<dbReference type="Pfam" id="PF01490">
    <property type="entry name" value="Aa_trans"/>
    <property type="match status" value="1"/>
</dbReference>
<evidence type="ECO:0000256" key="5">
    <source>
        <dbReference type="SAM" id="Phobius"/>
    </source>
</evidence>
<evidence type="ECO:0000259" key="6">
    <source>
        <dbReference type="Pfam" id="PF01490"/>
    </source>
</evidence>
<dbReference type="GO" id="GO:0015179">
    <property type="term" value="F:L-amino acid transmembrane transporter activity"/>
    <property type="evidence" value="ECO:0007669"/>
    <property type="project" value="TreeGrafter"/>
</dbReference>
<evidence type="ECO:0000256" key="3">
    <source>
        <dbReference type="ARBA" id="ARBA00022989"/>
    </source>
</evidence>
<evidence type="ECO:0000313" key="8">
    <source>
        <dbReference type="Proteomes" id="UP000008312"/>
    </source>
</evidence>
<evidence type="ECO:0000256" key="2">
    <source>
        <dbReference type="ARBA" id="ARBA00022692"/>
    </source>
</evidence>
<evidence type="ECO:0000256" key="1">
    <source>
        <dbReference type="ARBA" id="ARBA00004141"/>
    </source>
</evidence>
<dbReference type="RefSeq" id="XP_012898926.1">
    <property type="nucleotide sequence ID" value="XM_013043472.1"/>
</dbReference>
<dbReference type="InParanoid" id="D8M9Y9"/>
<dbReference type="OMA" id="AMLMTHI"/>
<sequence>MSATFSQTTGNLIKTCMGVGILALPITTLHTGFVSATLLVALIAFWVYYCMKLLIQVNEVTLLTLLPSNDDPYKIVARKGLGKFGVFLLNFSFIVTLIGVGAAYQITFNQLLSDLHWEVFNFKWGKNILFWTIAFGVCIYPLVLLRTMSAISFASQAGNYILLFVMVCVILYGILHNKPSFAVAMLWPSDYLEIANMFGVICFSMGVAFVSLSSRASMQNPSRFENALVVSLVIPGIVYILFAVCGVIFYANAPEGIKDLILSNIPSSSWFYVISAIGLSLVCFLSYPIAVYPALIALEAWIDGGESKVMVTDWRRVLQRLGVVVVTCLLAYFIPNFKAVVSFNILWSGRCGESSDRNREKKGSLNRTWMLHDLDRVVYLAALAAHEDSAQPQQGKLVCRFSSGRAGRARDDRNHGDDVSLGVPFLCLIEQTKHWRLGQQSLRCPL</sequence>
<evidence type="ECO:0000256" key="4">
    <source>
        <dbReference type="ARBA" id="ARBA00023136"/>
    </source>
</evidence>
<dbReference type="Proteomes" id="UP000008312">
    <property type="component" value="Unassembled WGS sequence"/>
</dbReference>
<feature type="transmembrane region" description="Helical" evidence="5">
    <location>
        <begin position="226"/>
        <end position="250"/>
    </location>
</feature>
<gene>
    <name evidence="7" type="ORF">GSBLH_T00006839001</name>
</gene>
<feature type="transmembrane region" description="Helical" evidence="5">
    <location>
        <begin position="20"/>
        <end position="49"/>
    </location>
</feature>
<dbReference type="GeneID" id="24922963"/>